<evidence type="ECO:0000256" key="1">
    <source>
        <dbReference type="SAM" id="Phobius"/>
    </source>
</evidence>
<feature type="transmembrane region" description="Helical" evidence="1">
    <location>
        <begin position="138"/>
        <end position="156"/>
    </location>
</feature>
<keyword evidence="4" id="KW-1185">Reference proteome</keyword>
<comment type="caution">
    <text evidence="3">The sequence shown here is derived from an EMBL/GenBank/DDBJ whole genome shotgun (WGS) entry which is preliminary data.</text>
</comment>
<accession>A0AAD2D237</accession>
<dbReference type="EMBL" id="CAMPGE010018868">
    <property type="protein sequence ID" value="CAI2377240.1"/>
    <property type="molecule type" value="Genomic_DNA"/>
</dbReference>
<organism evidence="3 4">
    <name type="scientific">Euplotes crassus</name>
    <dbReference type="NCBI Taxonomy" id="5936"/>
    <lineage>
        <taxon>Eukaryota</taxon>
        <taxon>Sar</taxon>
        <taxon>Alveolata</taxon>
        <taxon>Ciliophora</taxon>
        <taxon>Intramacronucleata</taxon>
        <taxon>Spirotrichea</taxon>
        <taxon>Hypotrichia</taxon>
        <taxon>Euplotida</taxon>
        <taxon>Euplotidae</taxon>
        <taxon>Moneuplotes</taxon>
    </lineage>
</organism>
<feature type="signal peptide" evidence="2">
    <location>
        <begin position="1"/>
        <end position="22"/>
    </location>
</feature>
<evidence type="ECO:0000256" key="2">
    <source>
        <dbReference type="SAM" id="SignalP"/>
    </source>
</evidence>
<protein>
    <submittedName>
        <fullName evidence="3">Uncharacterized protein</fullName>
    </submittedName>
</protein>
<keyword evidence="2" id="KW-0732">Signal</keyword>
<dbReference type="Proteomes" id="UP001295684">
    <property type="component" value="Unassembled WGS sequence"/>
</dbReference>
<reference evidence="3" key="1">
    <citation type="submission" date="2023-07" db="EMBL/GenBank/DDBJ databases">
        <authorList>
            <consortium name="AG Swart"/>
            <person name="Singh M."/>
            <person name="Singh A."/>
            <person name="Seah K."/>
            <person name="Emmerich C."/>
        </authorList>
    </citation>
    <scope>NUCLEOTIDE SEQUENCE</scope>
    <source>
        <strain evidence="3">DP1</strain>
    </source>
</reference>
<proteinExistence type="predicted"/>
<evidence type="ECO:0000313" key="4">
    <source>
        <dbReference type="Proteomes" id="UP001295684"/>
    </source>
</evidence>
<dbReference type="AlphaFoldDB" id="A0AAD2D237"/>
<name>A0AAD2D237_EUPCR</name>
<gene>
    <name evidence="3" type="ORF">ECRASSUSDP1_LOCUS18623</name>
</gene>
<evidence type="ECO:0000313" key="3">
    <source>
        <dbReference type="EMBL" id="CAI2377240.1"/>
    </source>
</evidence>
<keyword evidence="1" id="KW-0472">Membrane</keyword>
<feature type="chain" id="PRO_5042229794" evidence="2">
    <location>
        <begin position="23"/>
        <end position="204"/>
    </location>
</feature>
<keyword evidence="1" id="KW-1133">Transmembrane helix</keyword>
<keyword evidence="1" id="KW-0812">Transmembrane</keyword>
<sequence>MASLKFLLFVVFIIAFFSSVTAIEMQNTEEIFNNAQEPSVVDGKQGVVKSEDSTPPEIALEGEALLKECANKFIKSCEELTHCRQVVCPSDTLQEYACLPRGHQYLPLKTSVCNGEFTITPESPKIIDETIKENPRSGFGLLLIFPILIAMLFYIFDKVTSESGQTFVYEDLEYNPMTYLKKPECDDYYALDETVDSLNSRLIY</sequence>